<keyword evidence="2" id="KW-0808">Transferase</keyword>
<evidence type="ECO:0000256" key="1">
    <source>
        <dbReference type="ARBA" id="ARBA00009943"/>
    </source>
</evidence>
<proteinExistence type="inferred from homology"/>
<dbReference type="InterPro" id="IPR016181">
    <property type="entry name" value="Acyl_CoA_acyltransferase"/>
</dbReference>
<evidence type="ECO:0000256" key="4">
    <source>
        <dbReference type="ARBA" id="ARBA00022984"/>
    </source>
</evidence>
<gene>
    <name evidence="7" type="ORF">GCM10009431_21020</name>
</gene>
<evidence type="ECO:0000256" key="6">
    <source>
        <dbReference type="ARBA" id="ARBA00023316"/>
    </source>
</evidence>
<evidence type="ECO:0000256" key="3">
    <source>
        <dbReference type="ARBA" id="ARBA00022960"/>
    </source>
</evidence>
<dbReference type="RefSeq" id="WP_343798116.1">
    <property type="nucleotide sequence ID" value="NZ_BAAAGF010000003.1"/>
</dbReference>
<comment type="similarity">
    <text evidence="1">Belongs to the FemABX family.</text>
</comment>
<evidence type="ECO:0000313" key="8">
    <source>
        <dbReference type="Proteomes" id="UP001500736"/>
    </source>
</evidence>
<organism evidence="7 8">
    <name type="scientific">Gaetbulibacter jejuensis</name>
    <dbReference type="NCBI Taxonomy" id="584607"/>
    <lineage>
        <taxon>Bacteria</taxon>
        <taxon>Pseudomonadati</taxon>
        <taxon>Bacteroidota</taxon>
        <taxon>Flavobacteriia</taxon>
        <taxon>Flavobacteriales</taxon>
        <taxon>Flavobacteriaceae</taxon>
        <taxon>Gaetbulibacter</taxon>
    </lineage>
</organism>
<evidence type="ECO:0000256" key="5">
    <source>
        <dbReference type="ARBA" id="ARBA00023315"/>
    </source>
</evidence>
<dbReference type="PANTHER" id="PTHR36174:SF1">
    <property type="entry name" value="LIPID II:GLYCINE GLYCYLTRANSFERASE"/>
    <property type="match status" value="1"/>
</dbReference>
<dbReference type="InterPro" id="IPR003447">
    <property type="entry name" value="FEMABX"/>
</dbReference>
<keyword evidence="5" id="KW-0012">Acyltransferase</keyword>
<keyword evidence="8" id="KW-1185">Reference proteome</keyword>
<dbReference type="Pfam" id="PF02388">
    <property type="entry name" value="FemAB"/>
    <property type="match status" value="1"/>
</dbReference>
<keyword evidence="4" id="KW-0573">Peptidoglycan synthesis</keyword>
<dbReference type="Gene3D" id="3.40.630.30">
    <property type="match status" value="1"/>
</dbReference>
<name>A0ABN1JSY8_9FLAO</name>
<comment type="caution">
    <text evidence="7">The sequence shown here is derived from an EMBL/GenBank/DDBJ whole genome shotgun (WGS) entry which is preliminary data.</text>
</comment>
<keyword evidence="3" id="KW-0133">Cell shape</keyword>
<dbReference type="Proteomes" id="UP001500736">
    <property type="component" value="Unassembled WGS sequence"/>
</dbReference>
<evidence type="ECO:0000256" key="2">
    <source>
        <dbReference type="ARBA" id="ARBA00022679"/>
    </source>
</evidence>
<dbReference type="SUPFAM" id="SSF55729">
    <property type="entry name" value="Acyl-CoA N-acyltransferases (Nat)"/>
    <property type="match status" value="1"/>
</dbReference>
<sequence>MIKEITSKQEWDNVLSKVDTYDFYHTYDYHTISKQEDEECVLLHFEKDNYLIAIPLIIRPIEGTDCFDITSVYGYSGPVSKNISYNFNNTQFITEFKEYLFNKKIVSVFSRLNPFINHQKDILKNLGDCEDLSSVVFIDLTNDIEVQRQGYQRRIKSHINKSRRLCTIKKAQTQEEIEAFIDIYYENMNRVDAEDSYYFDKDYFFKFLKCNDFKTDLLLAIDNETNQYISGVMFVKTNQIVQYHLSGTKTDFLNIMPVKMLIDEMRILATNKGYKYLNLGGGLGSKEDSLLRFKKSFSKELETFSLWKYIVNVDAYNKLSSKNEVTNTNYFPAYRTK</sequence>
<keyword evidence="6" id="KW-0961">Cell wall biogenesis/degradation</keyword>
<dbReference type="InterPro" id="IPR050644">
    <property type="entry name" value="PG_Glycine_Bridge_Synth"/>
</dbReference>
<evidence type="ECO:0008006" key="9">
    <source>
        <dbReference type="Google" id="ProtNLM"/>
    </source>
</evidence>
<dbReference type="PANTHER" id="PTHR36174">
    <property type="entry name" value="LIPID II:GLYCINE GLYCYLTRANSFERASE"/>
    <property type="match status" value="1"/>
</dbReference>
<evidence type="ECO:0000313" key="7">
    <source>
        <dbReference type="EMBL" id="GAA0745707.1"/>
    </source>
</evidence>
<reference evidence="7 8" key="1">
    <citation type="journal article" date="2019" name="Int. J. Syst. Evol. Microbiol.">
        <title>The Global Catalogue of Microorganisms (GCM) 10K type strain sequencing project: providing services to taxonomists for standard genome sequencing and annotation.</title>
        <authorList>
            <consortium name="The Broad Institute Genomics Platform"/>
            <consortium name="The Broad Institute Genome Sequencing Center for Infectious Disease"/>
            <person name="Wu L."/>
            <person name="Ma J."/>
        </authorList>
    </citation>
    <scope>NUCLEOTIDE SEQUENCE [LARGE SCALE GENOMIC DNA]</scope>
    <source>
        <strain evidence="7 8">JCM 15976</strain>
    </source>
</reference>
<protein>
    <recommendedName>
        <fullName evidence="9">Acetyltransferase (GNAT) family protein</fullName>
    </recommendedName>
</protein>
<dbReference type="EMBL" id="BAAAGF010000003">
    <property type="protein sequence ID" value="GAA0745707.1"/>
    <property type="molecule type" value="Genomic_DNA"/>
</dbReference>
<accession>A0ABN1JSY8</accession>